<dbReference type="InterPro" id="IPR027417">
    <property type="entry name" value="P-loop_NTPase"/>
</dbReference>
<sequence length="70" mass="7227">MVVVGGNGSGKSTLMKGNIGLLRPIASEAGLKLDGILYSDALSPADGPAPTYIEMMRHNVQTLTSAINRG</sequence>
<accession>A0A1R3U0P8</accession>
<dbReference type="STRING" id="1907666.DSM25559_4475"/>
<name>A0A1R3U0P8_9HYPH</name>
<dbReference type="InterPro" id="IPR006127">
    <property type="entry name" value="ZnuA-like"/>
</dbReference>
<dbReference type="EMBL" id="FMUE01000015">
    <property type="protein sequence ID" value="SCX34444.1"/>
    <property type="molecule type" value="Genomic_DNA"/>
</dbReference>
<dbReference type="GO" id="GO:0030001">
    <property type="term" value="P:metal ion transport"/>
    <property type="evidence" value="ECO:0007669"/>
    <property type="project" value="InterPro"/>
</dbReference>
<protein>
    <submittedName>
        <fullName evidence="1">Putative periplasmic iron-binding protein</fullName>
    </submittedName>
</protein>
<dbReference type="Gene3D" id="3.40.50.1980">
    <property type="entry name" value="Nitrogenase molybdenum iron protein domain"/>
    <property type="match status" value="1"/>
</dbReference>
<gene>
    <name evidence="1" type="ORF">DSM25559_4475</name>
</gene>
<organism evidence="1 2">
    <name type="scientific">Agrobacterium rosae</name>
    <dbReference type="NCBI Taxonomy" id="1972867"/>
    <lineage>
        <taxon>Bacteria</taxon>
        <taxon>Pseudomonadati</taxon>
        <taxon>Pseudomonadota</taxon>
        <taxon>Alphaproteobacteria</taxon>
        <taxon>Hyphomicrobiales</taxon>
        <taxon>Rhizobiaceae</taxon>
        <taxon>Rhizobium/Agrobacterium group</taxon>
        <taxon>Agrobacterium</taxon>
    </lineage>
</organism>
<dbReference type="AlphaFoldDB" id="A0A1R3U0P8"/>
<evidence type="ECO:0000313" key="2">
    <source>
        <dbReference type="Proteomes" id="UP000187891"/>
    </source>
</evidence>
<proteinExistence type="predicted"/>
<dbReference type="SUPFAM" id="SSF53807">
    <property type="entry name" value="Helical backbone' metal receptor"/>
    <property type="match status" value="1"/>
</dbReference>
<dbReference type="Pfam" id="PF01297">
    <property type="entry name" value="ZnuA"/>
    <property type="match status" value="1"/>
</dbReference>
<dbReference type="Proteomes" id="UP000187891">
    <property type="component" value="Unassembled WGS sequence"/>
</dbReference>
<dbReference type="GO" id="GO:0046872">
    <property type="term" value="F:metal ion binding"/>
    <property type="evidence" value="ECO:0007669"/>
    <property type="project" value="InterPro"/>
</dbReference>
<evidence type="ECO:0000313" key="1">
    <source>
        <dbReference type="EMBL" id="SCX34444.1"/>
    </source>
</evidence>
<dbReference type="SUPFAM" id="SSF52540">
    <property type="entry name" value="P-loop containing nucleoside triphosphate hydrolases"/>
    <property type="match status" value="1"/>
</dbReference>
<reference evidence="2" key="1">
    <citation type="submission" date="2016-10" db="EMBL/GenBank/DDBJ databases">
        <authorList>
            <person name="Wibberg D."/>
        </authorList>
    </citation>
    <scope>NUCLEOTIDE SEQUENCE [LARGE SCALE GENOMIC DNA]</scope>
</reference>